<dbReference type="Proteomes" id="UP000005408">
    <property type="component" value="Unassembled WGS sequence"/>
</dbReference>
<evidence type="ECO:0000256" key="1">
    <source>
        <dbReference type="SAM" id="MobiDB-lite"/>
    </source>
</evidence>
<keyword evidence="2" id="KW-0812">Transmembrane</keyword>
<protein>
    <submittedName>
        <fullName evidence="3">Uncharacterized protein</fullName>
    </submittedName>
</protein>
<dbReference type="EnsemblMetazoa" id="G4418.1">
    <property type="protein sequence ID" value="G4418.1:cds"/>
    <property type="gene ID" value="G4418"/>
</dbReference>
<dbReference type="KEGG" id="crg:105341380"/>
<evidence type="ECO:0000313" key="4">
    <source>
        <dbReference type="Proteomes" id="UP000005408"/>
    </source>
</evidence>
<dbReference type="RefSeq" id="XP_034317459.1">
    <property type="nucleotide sequence ID" value="XM_034461568.2"/>
</dbReference>
<evidence type="ECO:0000313" key="3">
    <source>
        <dbReference type="EnsemblMetazoa" id="G4418.1:cds"/>
    </source>
</evidence>
<reference evidence="3" key="1">
    <citation type="submission" date="2022-08" db="UniProtKB">
        <authorList>
            <consortium name="EnsemblMetazoa"/>
        </authorList>
    </citation>
    <scope>IDENTIFICATION</scope>
    <source>
        <strain evidence="3">05x7-T-G4-1.051#20</strain>
    </source>
</reference>
<keyword evidence="2" id="KW-1133">Transmembrane helix</keyword>
<proteinExistence type="predicted"/>
<dbReference type="AlphaFoldDB" id="A0A8W8MXT8"/>
<feature type="transmembrane region" description="Helical" evidence="2">
    <location>
        <begin position="20"/>
        <end position="46"/>
    </location>
</feature>
<name>A0A8W8MXT8_MAGGI</name>
<accession>A0A8W8MXT8</accession>
<sequence>MYNETSRASSNHHKEFEIDGGTITTIFLFVVISANLILTIHFYLAWRKGQITKHLSTGIERKSCASFRYQTDSQDEKDDVYADIRESYFTNTQRGTYKYIDPEFKGRNTYRELKLKSARRGRNKDGRNRNGRDRDKLQALNSFCARNLQDVDKSKSEEILTE</sequence>
<keyword evidence="2" id="KW-0472">Membrane</keyword>
<feature type="compositionally biased region" description="Basic and acidic residues" evidence="1">
    <location>
        <begin position="123"/>
        <end position="136"/>
    </location>
</feature>
<keyword evidence="4" id="KW-1185">Reference proteome</keyword>
<organism evidence="3 4">
    <name type="scientific">Magallana gigas</name>
    <name type="common">Pacific oyster</name>
    <name type="synonym">Crassostrea gigas</name>
    <dbReference type="NCBI Taxonomy" id="29159"/>
    <lineage>
        <taxon>Eukaryota</taxon>
        <taxon>Metazoa</taxon>
        <taxon>Spiralia</taxon>
        <taxon>Lophotrochozoa</taxon>
        <taxon>Mollusca</taxon>
        <taxon>Bivalvia</taxon>
        <taxon>Autobranchia</taxon>
        <taxon>Pteriomorphia</taxon>
        <taxon>Ostreida</taxon>
        <taxon>Ostreoidea</taxon>
        <taxon>Ostreidae</taxon>
        <taxon>Magallana</taxon>
    </lineage>
</organism>
<dbReference type="GeneID" id="105341380"/>
<feature type="region of interest" description="Disordered" evidence="1">
    <location>
        <begin position="116"/>
        <end position="136"/>
    </location>
</feature>
<evidence type="ECO:0000256" key="2">
    <source>
        <dbReference type="SAM" id="Phobius"/>
    </source>
</evidence>